<feature type="transmembrane region" description="Helical" evidence="4">
    <location>
        <begin position="66"/>
        <end position="88"/>
    </location>
</feature>
<dbReference type="EC" id="3.6.1.27" evidence="1"/>
<dbReference type="Pfam" id="PF01569">
    <property type="entry name" value="PAP2"/>
    <property type="match status" value="1"/>
</dbReference>
<dbReference type="RefSeq" id="WP_244355557.1">
    <property type="nucleotide sequence ID" value="NZ_JAJNNZ010000003.1"/>
</dbReference>
<dbReference type="SUPFAM" id="SSF48317">
    <property type="entry name" value="Acid phosphatase/Vanadium-dependent haloperoxidase"/>
    <property type="match status" value="1"/>
</dbReference>
<dbReference type="AlphaFoldDB" id="A0A9X2AVG2"/>
<evidence type="ECO:0000259" key="5">
    <source>
        <dbReference type="SMART" id="SM00014"/>
    </source>
</evidence>
<keyword evidence="4" id="KW-0812">Transmembrane</keyword>
<evidence type="ECO:0000256" key="4">
    <source>
        <dbReference type="SAM" id="Phobius"/>
    </source>
</evidence>
<feature type="transmembrane region" description="Helical" evidence="4">
    <location>
        <begin position="180"/>
        <end position="200"/>
    </location>
</feature>
<dbReference type="InterPro" id="IPR036938">
    <property type="entry name" value="PAP2/HPO_sf"/>
</dbReference>
<dbReference type="SMART" id="SM00014">
    <property type="entry name" value="acidPPc"/>
    <property type="match status" value="1"/>
</dbReference>
<evidence type="ECO:0000256" key="1">
    <source>
        <dbReference type="ARBA" id="ARBA00012374"/>
    </source>
</evidence>
<sequence length="268" mass="30093">MFAYIIMKISNSVEIFMLHQLIKNKLPGILCLLALTACTVLASALVFPAQLSDSVTNEFGYVMQIVTYSAGSEGFLFTLFVLCLGVTWTLKGDSDIIEKGAQLTVQLFFLLVLSFAGKSLLKDITQSPRPYTELLAEYQVIKSPQYFYQLDQPLKDAAIDDVESLVSSWRTMHWHGEKDYSFPSGHTIFVAICVTFFGGLMVKSKQYFACITLVTWATSVAVSRLWLGMHRPVDLYGSMTFALMLYCIVPSHLVWLDSLIKKLPPPLR</sequence>
<name>A0A9X2AVG2_9VIBR</name>
<keyword evidence="4" id="KW-1133">Transmembrane helix</keyword>
<comment type="caution">
    <text evidence="6">The sequence shown here is derived from an EMBL/GenBank/DDBJ whole genome shotgun (WGS) entry which is preliminary data.</text>
</comment>
<proteinExistence type="predicted"/>
<dbReference type="GO" id="GO:0050380">
    <property type="term" value="F:undecaprenyl-diphosphatase activity"/>
    <property type="evidence" value="ECO:0007669"/>
    <property type="project" value="UniProtKB-EC"/>
</dbReference>
<evidence type="ECO:0000313" key="7">
    <source>
        <dbReference type="Proteomes" id="UP001139488"/>
    </source>
</evidence>
<evidence type="ECO:0000313" key="6">
    <source>
        <dbReference type="EMBL" id="MCJ2376151.1"/>
    </source>
</evidence>
<comment type="catalytic activity">
    <reaction evidence="3">
        <text>di-trans,octa-cis-undecaprenyl diphosphate + H2O = di-trans,octa-cis-undecaprenyl phosphate + phosphate + H(+)</text>
        <dbReference type="Rhea" id="RHEA:28094"/>
        <dbReference type="ChEBI" id="CHEBI:15377"/>
        <dbReference type="ChEBI" id="CHEBI:15378"/>
        <dbReference type="ChEBI" id="CHEBI:43474"/>
        <dbReference type="ChEBI" id="CHEBI:58405"/>
        <dbReference type="ChEBI" id="CHEBI:60392"/>
        <dbReference type="EC" id="3.6.1.27"/>
    </reaction>
</comment>
<dbReference type="InterPro" id="IPR000326">
    <property type="entry name" value="PAP2/HPO"/>
</dbReference>
<evidence type="ECO:0000256" key="2">
    <source>
        <dbReference type="ARBA" id="ARBA00032707"/>
    </source>
</evidence>
<dbReference type="Proteomes" id="UP001139488">
    <property type="component" value="Unassembled WGS sequence"/>
</dbReference>
<evidence type="ECO:0000256" key="3">
    <source>
        <dbReference type="ARBA" id="ARBA00047594"/>
    </source>
</evidence>
<dbReference type="GO" id="GO:0005886">
    <property type="term" value="C:plasma membrane"/>
    <property type="evidence" value="ECO:0007669"/>
    <property type="project" value="TreeGrafter"/>
</dbReference>
<reference evidence="6" key="1">
    <citation type="submission" date="2021-11" db="EMBL/GenBank/DDBJ databases">
        <title>Vibrio ZSDE26 sp. nov. and Vibrio ZSDZ34 sp. nov., isolated from coastal seawater in Qingdao.</title>
        <authorList>
            <person name="Zhang P."/>
        </authorList>
    </citation>
    <scope>NUCLEOTIDE SEQUENCE</scope>
    <source>
        <strain evidence="6">ZSDZ34</strain>
    </source>
</reference>
<dbReference type="EMBL" id="JAJNNZ010000003">
    <property type="protein sequence ID" value="MCJ2376151.1"/>
    <property type="molecule type" value="Genomic_DNA"/>
</dbReference>
<feature type="transmembrane region" description="Helical" evidence="4">
    <location>
        <begin position="207"/>
        <end position="227"/>
    </location>
</feature>
<dbReference type="PANTHER" id="PTHR14969">
    <property type="entry name" value="SPHINGOSINE-1-PHOSPHATE PHOSPHOHYDROLASE"/>
    <property type="match status" value="1"/>
</dbReference>
<protein>
    <recommendedName>
        <fullName evidence="1">undecaprenyl-diphosphate phosphatase</fullName>
        <ecNumber evidence="1">3.6.1.27</ecNumber>
    </recommendedName>
    <alternativeName>
        <fullName evidence="2">Undecaprenyl pyrophosphate phosphatase</fullName>
    </alternativeName>
</protein>
<dbReference type="PANTHER" id="PTHR14969:SF54">
    <property type="entry name" value="PHOSPHATIDYLGLYCEROPHOSPHATASE B"/>
    <property type="match status" value="1"/>
</dbReference>
<dbReference type="CDD" id="cd01610">
    <property type="entry name" value="PAP2_like"/>
    <property type="match status" value="1"/>
</dbReference>
<dbReference type="Gene3D" id="1.20.144.10">
    <property type="entry name" value="Phosphatidic acid phosphatase type 2/haloperoxidase"/>
    <property type="match status" value="1"/>
</dbReference>
<gene>
    <name evidence="6" type="ORF">LNL84_04815</name>
</gene>
<keyword evidence="7" id="KW-1185">Reference proteome</keyword>
<keyword evidence="4" id="KW-0472">Membrane</keyword>
<accession>A0A9X2AVG2</accession>
<feature type="transmembrane region" description="Helical" evidence="4">
    <location>
        <begin position="239"/>
        <end position="260"/>
    </location>
</feature>
<organism evidence="6 7">
    <name type="scientific">Vibrio gelatinilyticus</name>
    <dbReference type="NCBI Taxonomy" id="2893468"/>
    <lineage>
        <taxon>Bacteria</taxon>
        <taxon>Pseudomonadati</taxon>
        <taxon>Pseudomonadota</taxon>
        <taxon>Gammaproteobacteria</taxon>
        <taxon>Vibrionales</taxon>
        <taxon>Vibrionaceae</taxon>
        <taxon>Vibrio</taxon>
    </lineage>
</organism>
<feature type="domain" description="Phosphatidic acid phosphatase type 2/haloperoxidase" evidence="5">
    <location>
        <begin position="102"/>
        <end position="245"/>
    </location>
</feature>